<evidence type="ECO:0000256" key="2">
    <source>
        <dbReference type="ARBA" id="ARBA00022649"/>
    </source>
</evidence>
<dbReference type="PANTHER" id="PTHR33755">
    <property type="entry name" value="TOXIN PARE1-RELATED"/>
    <property type="match status" value="1"/>
</dbReference>
<proteinExistence type="inferred from homology"/>
<dbReference type="KEGG" id="ome:OLMES_2964"/>
<dbReference type="Gene3D" id="3.30.2310.20">
    <property type="entry name" value="RelE-like"/>
    <property type="match status" value="1"/>
</dbReference>
<accession>A0A1Y0I926</accession>
<keyword evidence="2" id="KW-1277">Toxin-antitoxin system</keyword>
<keyword evidence="4" id="KW-1185">Reference proteome</keyword>
<sequence>MKLIKAPKAEEDLIEIWLHVAEDQPVNADRFLDRLNDAVLLLSESPEMGVNRSNLCEGLKSFPVGNYILFYRVKSRELELVRVLSAYRDIENLSW</sequence>
<name>A0A1Y0I926_9GAMM</name>
<dbReference type="InterPro" id="IPR051803">
    <property type="entry name" value="TA_system_RelE-like_toxin"/>
</dbReference>
<evidence type="ECO:0000256" key="1">
    <source>
        <dbReference type="ARBA" id="ARBA00006226"/>
    </source>
</evidence>
<comment type="similarity">
    <text evidence="1">Belongs to the RelE toxin family.</text>
</comment>
<dbReference type="InterPro" id="IPR035093">
    <property type="entry name" value="RelE/ParE_toxin_dom_sf"/>
</dbReference>
<evidence type="ECO:0000313" key="3">
    <source>
        <dbReference type="EMBL" id="ARU57008.1"/>
    </source>
</evidence>
<dbReference type="EMBL" id="CP021425">
    <property type="protein sequence ID" value="ARU57008.1"/>
    <property type="molecule type" value="Genomic_DNA"/>
</dbReference>
<dbReference type="Proteomes" id="UP000196027">
    <property type="component" value="Chromosome"/>
</dbReference>
<dbReference type="InterPro" id="IPR007712">
    <property type="entry name" value="RelE/ParE_toxin"/>
</dbReference>
<dbReference type="PANTHER" id="PTHR33755:SF6">
    <property type="entry name" value="PLASMID STABILIZATION SYSTEM PROTEIN"/>
    <property type="match status" value="1"/>
</dbReference>
<protein>
    <submittedName>
        <fullName evidence="3">RelE/StbE family toxin</fullName>
    </submittedName>
</protein>
<reference evidence="3 4" key="1">
    <citation type="submission" date="2017-05" db="EMBL/GenBank/DDBJ databases">
        <title>Genomic insights into alkan degradation activity of Oleiphilus messinensis.</title>
        <authorList>
            <person name="Kozyavkin S.A."/>
            <person name="Slesarev A.I."/>
            <person name="Golyshin P.N."/>
            <person name="Korzhenkov A."/>
            <person name="Golyshina O.N."/>
            <person name="Toshchakov S.V."/>
        </authorList>
    </citation>
    <scope>NUCLEOTIDE SEQUENCE [LARGE SCALE GENOMIC DNA]</scope>
    <source>
        <strain evidence="3 4">ME102</strain>
    </source>
</reference>
<gene>
    <name evidence="3" type="ORF">OLMES_2964</name>
</gene>
<evidence type="ECO:0000313" key="4">
    <source>
        <dbReference type="Proteomes" id="UP000196027"/>
    </source>
</evidence>
<dbReference type="AlphaFoldDB" id="A0A1Y0I926"/>
<organism evidence="3 4">
    <name type="scientific">Oleiphilus messinensis</name>
    <dbReference type="NCBI Taxonomy" id="141451"/>
    <lineage>
        <taxon>Bacteria</taxon>
        <taxon>Pseudomonadati</taxon>
        <taxon>Pseudomonadota</taxon>
        <taxon>Gammaproteobacteria</taxon>
        <taxon>Oceanospirillales</taxon>
        <taxon>Oleiphilaceae</taxon>
        <taxon>Oleiphilus</taxon>
    </lineage>
</organism>
<dbReference type="Pfam" id="PF05016">
    <property type="entry name" value="ParE_toxin"/>
    <property type="match status" value="1"/>
</dbReference>